<dbReference type="AlphaFoldDB" id="A0A0B7JZF6"/>
<dbReference type="PANTHER" id="PTHR42973">
    <property type="entry name" value="BINDING OXIDOREDUCTASE, PUTATIVE (AFU_ORTHOLOGUE AFUA_1G17690)-RELATED"/>
    <property type="match status" value="1"/>
</dbReference>
<evidence type="ECO:0000256" key="1">
    <source>
        <dbReference type="ARBA" id="ARBA00005466"/>
    </source>
</evidence>
<dbReference type="InterPro" id="IPR012951">
    <property type="entry name" value="BBE"/>
</dbReference>
<comment type="similarity">
    <text evidence="1">Belongs to the oxygen-dependent FAD-linked oxidoreductase family.</text>
</comment>
<sequence>MSLKQCLRAVCGIRLLTCVSFAGDPLYQLAWVKPFNLDIPVTPAAVIRPNTAEEVAGAVKCAKQYNVAIQAKSGGHSYGNFGLGGEDGAIAVDLVNLNSFSMDESTWMATYGSGLRHRDLDAHLHNNGERAIAHGTCPSVGVGGHATIGGLGPMSRMWGSALDHVEEVEVVTADGEIRRASYTENADLFFGIKGAGASFGIVTQFKVHTHPEPGNVVEYTYSLSFGSQKEMASVFKKWQALAGDPELDRRFSTLFFAQPLGALITGTFYGTEEEYKATGIQDKIPSGGDVDFKLVSWLGSIAHQAEVAGLGLAELPNPFTSRSLAFREEDLLSDAAVDDLFTYLDEADKGTIIWTLIFNSEGGAMADFTEGNSYPHRDKVMMYQSYVIGIPEVSDTSKAFVEEVQRRVRAGAPNANTTYAGYIDPTLDRQAANQFYWGDKLPQLREAKKKWDPNNIFRNPQSVEPAS</sequence>
<dbReference type="InterPro" id="IPR050416">
    <property type="entry name" value="FAD-linked_Oxidoreductase"/>
</dbReference>
<dbReference type="GO" id="GO:0071949">
    <property type="term" value="F:FAD binding"/>
    <property type="evidence" value="ECO:0007669"/>
    <property type="project" value="InterPro"/>
</dbReference>
<feature type="signal peptide" evidence="5">
    <location>
        <begin position="1"/>
        <end position="22"/>
    </location>
</feature>
<evidence type="ECO:0000256" key="2">
    <source>
        <dbReference type="ARBA" id="ARBA00022630"/>
    </source>
</evidence>
<reference evidence="7" key="1">
    <citation type="submission" date="2015-01" db="EMBL/GenBank/DDBJ databases">
        <authorList>
            <person name="Durling Mikael"/>
        </authorList>
    </citation>
    <scope>NUCLEOTIDE SEQUENCE</scope>
</reference>
<evidence type="ECO:0000256" key="4">
    <source>
        <dbReference type="ARBA" id="ARBA00023002"/>
    </source>
</evidence>
<dbReference type="InterPro" id="IPR006094">
    <property type="entry name" value="Oxid_FAD_bind_N"/>
</dbReference>
<proteinExistence type="inferred from homology"/>
<dbReference type="GO" id="GO:0016491">
    <property type="term" value="F:oxidoreductase activity"/>
    <property type="evidence" value="ECO:0007669"/>
    <property type="project" value="UniProtKB-KW"/>
</dbReference>
<feature type="chain" id="PRO_5002118040" description="FAD-binding PCMH-type domain-containing protein" evidence="5">
    <location>
        <begin position="23"/>
        <end position="467"/>
    </location>
</feature>
<dbReference type="Pfam" id="PF08031">
    <property type="entry name" value="BBE"/>
    <property type="match status" value="1"/>
</dbReference>
<keyword evidence="2" id="KW-0285">Flavoprotein</keyword>
<dbReference type="PROSITE" id="PS00862">
    <property type="entry name" value="OX2_COVAL_FAD"/>
    <property type="match status" value="1"/>
</dbReference>
<feature type="domain" description="FAD-binding PCMH-type" evidence="6">
    <location>
        <begin position="39"/>
        <end position="212"/>
    </location>
</feature>
<dbReference type="EMBL" id="CDPU01000019">
    <property type="protein sequence ID" value="CEO50518.1"/>
    <property type="molecule type" value="Genomic_DNA"/>
</dbReference>
<evidence type="ECO:0000259" key="6">
    <source>
        <dbReference type="PROSITE" id="PS51387"/>
    </source>
</evidence>
<gene>
    <name evidence="7" type="ORF">BN869_000006576_1</name>
</gene>
<dbReference type="InterPro" id="IPR036318">
    <property type="entry name" value="FAD-bd_PCMH-like_sf"/>
</dbReference>
<protein>
    <recommendedName>
        <fullName evidence="6">FAD-binding PCMH-type domain-containing protein</fullName>
    </recommendedName>
</protein>
<dbReference type="Gene3D" id="3.30.465.10">
    <property type="match status" value="1"/>
</dbReference>
<dbReference type="PROSITE" id="PS51387">
    <property type="entry name" value="FAD_PCMH"/>
    <property type="match status" value="1"/>
</dbReference>
<dbReference type="Pfam" id="PF01565">
    <property type="entry name" value="FAD_binding_4"/>
    <property type="match status" value="1"/>
</dbReference>
<dbReference type="SUPFAM" id="SSF56176">
    <property type="entry name" value="FAD-binding/transporter-associated domain-like"/>
    <property type="match status" value="1"/>
</dbReference>
<evidence type="ECO:0000313" key="7">
    <source>
        <dbReference type="EMBL" id="CEO50518.1"/>
    </source>
</evidence>
<dbReference type="InterPro" id="IPR016169">
    <property type="entry name" value="FAD-bd_PCMH_sub2"/>
</dbReference>
<keyword evidence="3" id="KW-0274">FAD</keyword>
<keyword evidence="4" id="KW-0560">Oxidoreductase</keyword>
<organism evidence="7">
    <name type="scientific">Bionectria ochroleuca</name>
    <name type="common">Gliocladium roseum</name>
    <dbReference type="NCBI Taxonomy" id="29856"/>
    <lineage>
        <taxon>Eukaryota</taxon>
        <taxon>Fungi</taxon>
        <taxon>Dikarya</taxon>
        <taxon>Ascomycota</taxon>
        <taxon>Pezizomycotina</taxon>
        <taxon>Sordariomycetes</taxon>
        <taxon>Hypocreomycetidae</taxon>
        <taxon>Hypocreales</taxon>
        <taxon>Bionectriaceae</taxon>
        <taxon>Clonostachys</taxon>
    </lineage>
</organism>
<dbReference type="InterPro" id="IPR016166">
    <property type="entry name" value="FAD-bd_PCMH"/>
</dbReference>
<evidence type="ECO:0000256" key="3">
    <source>
        <dbReference type="ARBA" id="ARBA00022827"/>
    </source>
</evidence>
<dbReference type="InterPro" id="IPR006093">
    <property type="entry name" value="Oxy_OxRdtase_FAD_BS"/>
</dbReference>
<evidence type="ECO:0000256" key="5">
    <source>
        <dbReference type="SAM" id="SignalP"/>
    </source>
</evidence>
<keyword evidence="5" id="KW-0732">Signal</keyword>
<name>A0A0B7JZF6_BIOOC</name>
<accession>A0A0B7JZF6</accession>
<dbReference type="Gene3D" id="3.40.462.20">
    <property type="match status" value="1"/>
</dbReference>
<dbReference type="PANTHER" id="PTHR42973:SF17">
    <property type="entry name" value="OXIDASE, PUTATIVE (AFU_ORTHOLOGUE AFUA_6G14340)-RELATED"/>
    <property type="match status" value="1"/>
</dbReference>